<keyword evidence="10" id="KW-1038">Host endoplasmic reticulum</keyword>
<dbReference type="KEGG" id="vg:26796206"/>
<dbReference type="GO" id="GO:0046740">
    <property type="term" value="P:transport of virus in host, cell to cell"/>
    <property type="evidence" value="ECO:0007669"/>
    <property type="project" value="UniProtKB-KW"/>
</dbReference>
<reference evidence="14 15" key="2">
    <citation type="journal article" date="2016" name="Virus Res.">
        <title>Evidence of sympatric speciation of elderberry carlaviruses.</title>
        <authorList>
            <person name="Ho T."/>
            <person name="Quito-Avila D."/>
            <person name="Keller K.E."/>
            <person name="Postman J.D."/>
            <person name="Martin R.R."/>
            <person name="Tzanetakis I.E."/>
        </authorList>
    </citation>
    <scope>NUCLEOTIDE SEQUENCE [LARGE SCALE GENOMIC DNA]</scope>
    <source>
        <strain evidence="14">EBCVC</strain>
    </source>
</reference>
<evidence type="ECO:0000256" key="10">
    <source>
        <dbReference type="ARBA" id="ARBA00023184"/>
    </source>
</evidence>
<reference evidence="14 15" key="1">
    <citation type="journal article" date="2014" name="Virology">
        <title>Development of a virus detection and discovery pipeline using next generation sequencing.</title>
        <authorList>
            <person name="Ho T."/>
            <person name="Tzanetakis I.E."/>
        </authorList>
    </citation>
    <scope>NUCLEOTIDE SEQUENCE [LARGE SCALE GENOMIC DNA]</scope>
    <source>
        <strain evidence="14">EBCVC</strain>
    </source>
</reference>
<dbReference type="EMBL" id="KJ572562">
    <property type="protein sequence ID" value="AIZ76628.1"/>
    <property type="molecule type" value="Genomic_RNA"/>
</dbReference>
<evidence type="ECO:0000256" key="5">
    <source>
        <dbReference type="ARBA" id="ARBA00022692"/>
    </source>
</evidence>
<evidence type="ECO:0000313" key="14">
    <source>
        <dbReference type="EMBL" id="AIZ76628.1"/>
    </source>
</evidence>
<organism evidence="14 15">
    <name type="scientific">Elderberry carlavirus C</name>
    <dbReference type="NCBI Taxonomy" id="1569054"/>
    <lineage>
        <taxon>Viruses</taxon>
        <taxon>Riboviria</taxon>
        <taxon>Orthornavirae</taxon>
        <taxon>Kitrinoviricota</taxon>
        <taxon>Alsuviricetes</taxon>
        <taxon>Tymovirales</taxon>
        <taxon>Betaflexiviridae</taxon>
        <taxon>Quinvirinae</taxon>
        <taxon>Carlavirus</taxon>
        <taxon>Carlavirus gammasambuci</taxon>
        <taxon>Sambucus virus C</taxon>
    </lineage>
</organism>
<accession>A0A0A7M8U3</accession>
<dbReference type="GO" id="GO:0044167">
    <property type="term" value="C:host cell endoplasmic reticulum membrane"/>
    <property type="evidence" value="ECO:0007669"/>
    <property type="project" value="UniProtKB-SubCell"/>
</dbReference>
<evidence type="ECO:0000256" key="2">
    <source>
        <dbReference type="ARBA" id="ARBA00010355"/>
    </source>
</evidence>
<comment type="function">
    <text evidence="11">Plays a role in viral cell-to-cell propagation, by facilitating genome transport to neighboring plant cells through plasmosdesmata. May induce the formation of granular vesicles derived from the Endoplasmic reticulum, which align on actin filaments.</text>
</comment>
<dbReference type="Proteomes" id="UP000208097">
    <property type="component" value="Segment"/>
</dbReference>
<evidence type="ECO:0000256" key="12">
    <source>
        <dbReference type="ARBA" id="ARBA00030266"/>
    </source>
</evidence>
<name>A0A0A7M8U3_9VIRU</name>
<sequence>MQPYLHDWRVLLAVGLTAFVITLILQNLNQTAVCTIRVTGESVSVTGCAITPEIINAIANLHALGH</sequence>
<keyword evidence="4" id="KW-0813">Transport</keyword>
<evidence type="ECO:0000313" key="15">
    <source>
        <dbReference type="Proteomes" id="UP000208097"/>
    </source>
</evidence>
<keyword evidence="15" id="KW-1185">Reference proteome</keyword>
<dbReference type="GeneID" id="26796206"/>
<keyword evidence="8" id="KW-0916">Viral movement protein</keyword>
<evidence type="ECO:0000256" key="6">
    <source>
        <dbReference type="ARBA" id="ARBA00022870"/>
    </source>
</evidence>
<evidence type="ECO:0000256" key="9">
    <source>
        <dbReference type="ARBA" id="ARBA00023136"/>
    </source>
</evidence>
<evidence type="ECO:0000256" key="13">
    <source>
        <dbReference type="ARBA" id="ARBA00033148"/>
    </source>
</evidence>
<keyword evidence="5" id="KW-0812">Transmembrane</keyword>
<comment type="subcellular location">
    <subcellularLocation>
        <location evidence="1">Host endoplasmic reticulum membrane</location>
    </subcellularLocation>
</comment>
<dbReference type="RefSeq" id="YP_009224943.1">
    <property type="nucleotide sequence ID" value="NC_029087.1"/>
</dbReference>
<keyword evidence="7" id="KW-1133">Transmembrane helix</keyword>
<dbReference type="InterPro" id="IPR003411">
    <property type="entry name" value="TGBp3"/>
</dbReference>
<evidence type="ECO:0000256" key="3">
    <source>
        <dbReference type="ARBA" id="ARBA00013812"/>
    </source>
</evidence>
<evidence type="ECO:0000256" key="7">
    <source>
        <dbReference type="ARBA" id="ARBA00022989"/>
    </source>
</evidence>
<protein>
    <recommendedName>
        <fullName evidence="3">Movement protein TGBp3</fullName>
    </recommendedName>
    <alternativeName>
        <fullName evidence="12">7 kDa protein</fullName>
    </alternativeName>
    <alternativeName>
        <fullName evidence="13">Triple gene block 3 protein</fullName>
    </alternativeName>
</protein>
<comment type="similarity">
    <text evidence="2">Belongs to the Tymovirales TGBp3 protein family.</text>
</comment>
<proteinExistence type="inferred from homology"/>
<dbReference type="Pfam" id="PF02495">
    <property type="entry name" value="TGBp3"/>
    <property type="match status" value="1"/>
</dbReference>
<evidence type="ECO:0000256" key="4">
    <source>
        <dbReference type="ARBA" id="ARBA00022448"/>
    </source>
</evidence>
<keyword evidence="6" id="KW-1043">Host membrane</keyword>
<dbReference type="OrthoDB" id="28857at10239"/>
<evidence type="ECO:0000256" key="1">
    <source>
        <dbReference type="ARBA" id="ARBA00004625"/>
    </source>
</evidence>
<keyword evidence="9" id="KW-0472">Membrane</keyword>
<evidence type="ECO:0000256" key="8">
    <source>
        <dbReference type="ARBA" id="ARBA00023031"/>
    </source>
</evidence>
<evidence type="ECO:0000256" key="11">
    <source>
        <dbReference type="ARBA" id="ARBA00025270"/>
    </source>
</evidence>